<keyword evidence="2" id="KW-0521">NADP</keyword>
<dbReference type="Pfam" id="PF01872">
    <property type="entry name" value="RibD_C"/>
    <property type="match status" value="1"/>
</dbReference>
<dbReference type="SUPFAM" id="SSF53597">
    <property type="entry name" value="Dihydrofolate reductase-like"/>
    <property type="match status" value="1"/>
</dbReference>
<evidence type="ECO:0000313" key="5">
    <source>
        <dbReference type="EMBL" id="KGA12049.1"/>
    </source>
</evidence>
<evidence type="ECO:0000256" key="3">
    <source>
        <dbReference type="ARBA" id="ARBA00023002"/>
    </source>
</evidence>
<dbReference type="GO" id="GO:0009231">
    <property type="term" value="P:riboflavin biosynthetic process"/>
    <property type="evidence" value="ECO:0007669"/>
    <property type="project" value="InterPro"/>
</dbReference>
<dbReference type="GO" id="GO:0008703">
    <property type="term" value="F:5-amino-6-(5-phosphoribosylamino)uracil reductase activity"/>
    <property type="evidence" value="ECO:0007669"/>
    <property type="project" value="InterPro"/>
</dbReference>
<dbReference type="PANTHER" id="PTHR38011:SF7">
    <property type="entry name" value="2,5-DIAMINO-6-RIBOSYLAMINO-4(3H)-PYRIMIDINONE 5'-PHOSPHATE REDUCTASE"/>
    <property type="match status" value="1"/>
</dbReference>
<dbReference type="InterPro" id="IPR024072">
    <property type="entry name" value="DHFR-like_dom_sf"/>
</dbReference>
<dbReference type="AlphaFoldDB" id="A0A094PQV8"/>
<protein>
    <recommendedName>
        <fullName evidence="4">Bacterial bifunctional deaminase-reductase C-terminal domain-containing protein</fullName>
    </recommendedName>
</protein>
<organism evidence="5">
    <name type="scientific">freshwater metagenome</name>
    <dbReference type="NCBI Taxonomy" id="449393"/>
    <lineage>
        <taxon>unclassified sequences</taxon>
        <taxon>metagenomes</taxon>
        <taxon>ecological metagenomes</taxon>
    </lineage>
</organism>
<sequence length="248" mass="28306">MLKIAPLPEKVISDLEIFQLYPWPNKPWIRASMIQTLDGNIKDQNDATELISTDSDKQIFRLLRQLSEVILVGSITAQSAPYLNIKINTANQELRKKLRLPKKPRLAVVSNRLNFTKDWLKSRVDEEQPLVYTHQGNELNIKPFLGLAEFVFCGQKEVDLKSIKQDLVRRAYKRILCEGGPTLLNGLLQANLLDEIDLSIVAKLSQNSQITNIVSDAGLKVPINFKPIHVLHENQTVFLRYLTEGHKF</sequence>
<accession>A0A094PQV8</accession>
<proteinExistence type="predicted"/>
<dbReference type="InterPro" id="IPR050765">
    <property type="entry name" value="Riboflavin_Biosynth_HTPR"/>
</dbReference>
<dbReference type="EMBL" id="JNSL01000224">
    <property type="protein sequence ID" value="KGA12049.1"/>
    <property type="molecule type" value="Genomic_DNA"/>
</dbReference>
<comment type="pathway">
    <text evidence="1">Cofactor biosynthesis; riboflavin biosynthesis.</text>
</comment>
<evidence type="ECO:0000256" key="1">
    <source>
        <dbReference type="ARBA" id="ARBA00005104"/>
    </source>
</evidence>
<dbReference type="PANTHER" id="PTHR38011">
    <property type="entry name" value="DIHYDROFOLATE REDUCTASE FAMILY PROTEIN (AFU_ORTHOLOGUE AFUA_8G06820)"/>
    <property type="match status" value="1"/>
</dbReference>
<evidence type="ECO:0000256" key="2">
    <source>
        <dbReference type="ARBA" id="ARBA00022857"/>
    </source>
</evidence>
<reference evidence="5" key="1">
    <citation type="submission" date="2014-06" db="EMBL/GenBank/DDBJ databases">
        <title>Key roles for freshwater Actinobacteria revealed by deep metagenomic sequencing.</title>
        <authorList>
            <person name="Ghai R."/>
            <person name="Mizuno C.M."/>
            <person name="Picazo A."/>
            <person name="Camacho A."/>
            <person name="Rodriguez-Valera F."/>
        </authorList>
    </citation>
    <scope>NUCLEOTIDE SEQUENCE</scope>
</reference>
<name>A0A094PQV8_9ZZZZ</name>
<feature type="domain" description="Bacterial bifunctional deaminase-reductase C-terminal" evidence="4">
    <location>
        <begin position="27"/>
        <end position="225"/>
    </location>
</feature>
<comment type="caution">
    <text evidence="5">The sequence shown here is derived from an EMBL/GenBank/DDBJ whole genome shotgun (WGS) entry which is preliminary data.</text>
</comment>
<evidence type="ECO:0000259" key="4">
    <source>
        <dbReference type="Pfam" id="PF01872"/>
    </source>
</evidence>
<keyword evidence="3" id="KW-0560">Oxidoreductase</keyword>
<gene>
    <name evidence="5" type="ORF">GM51_21930</name>
</gene>
<dbReference type="InterPro" id="IPR002734">
    <property type="entry name" value="RibDG_C"/>
</dbReference>
<dbReference type="Gene3D" id="3.40.430.10">
    <property type="entry name" value="Dihydrofolate Reductase, subunit A"/>
    <property type="match status" value="1"/>
</dbReference>